<evidence type="ECO:0000313" key="2">
    <source>
        <dbReference type="EMBL" id="CAE19952.1"/>
    </source>
</evidence>
<dbReference type="Pfam" id="PF04296">
    <property type="entry name" value="YlxR"/>
    <property type="match status" value="1"/>
</dbReference>
<reference evidence="2 3" key="1">
    <citation type="journal article" date="2003" name="Nature">
        <title>Genome divergence in two Prochlorococcus ecotypes reflects oceanic niche differentiation.</title>
        <authorList>
            <person name="Rocap G."/>
            <person name="Larimer F.W."/>
            <person name="Lamerdin J.E."/>
            <person name="Malfatti S."/>
            <person name="Chain P."/>
            <person name="Ahlgren N.A."/>
            <person name="Arellano A."/>
            <person name="Coleman M."/>
            <person name="Hauser L."/>
            <person name="Hess W.R."/>
            <person name="Johnson Z.I."/>
            <person name="Land M.L."/>
            <person name="Lindell D."/>
            <person name="Post A.F."/>
            <person name="Regala W."/>
            <person name="Shah M."/>
            <person name="Shaw S.L."/>
            <person name="Steglich C."/>
            <person name="Sullivan M.B."/>
            <person name="Ting C.S."/>
            <person name="Tolonen A."/>
            <person name="Webb E.A."/>
            <person name="Zinser E.R."/>
            <person name="Chisholm S.W."/>
        </authorList>
    </citation>
    <scope>NUCLEOTIDE SEQUENCE [LARGE SCALE GENOMIC DNA]</scope>
    <source>
        <strain evidence="3">CCMP1986 / NIES-2087 / MED4</strain>
    </source>
</reference>
<evidence type="ECO:0000313" key="3">
    <source>
        <dbReference type="Proteomes" id="UP000001026"/>
    </source>
</evidence>
<dbReference type="PANTHER" id="PTHR34215">
    <property type="entry name" value="BLL0784 PROTEIN"/>
    <property type="match status" value="1"/>
</dbReference>
<proteinExistence type="predicted"/>
<dbReference type="AlphaFoldDB" id="Q7V000"/>
<gene>
    <name evidence="2" type="ordered locus">PMM1493</name>
</gene>
<dbReference type="SUPFAM" id="SSF64376">
    <property type="entry name" value="YlxR-like"/>
    <property type="match status" value="1"/>
</dbReference>
<dbReference type="PANTHER" id="PTHR34215:SF1">
    <property type="entry name" value="YLXR DOMAIN-CONTAINING PROTEIN"/>
    <property type="match status" value="1"/>
</dbReference>
<dbReference type="InterPro" id="IPR035931">
    <property type="entry name" value="YlxR-like_sf"/>
</dbReference>
<evidence type="ECO:0000259" key="1">
    <source>
        <dbReference type="Pfam" id="PF04296"/>
    </source>
</evidence>
<name>Q7V000_PROMP</name>
<dbReference type="RefSeq" id="WP_011133121.1">
    <property type="nucleotide sequence ID" value="NZ_CP138922.1"/>
</dbReference>
<dbReference type="Gene3D" id="3.30.1230.10">
    <property type="entry name" value="YlxR-like"/>
    <property type="match status" value="1"/>
</dbReference>
<dbReference type="Proteomes" id="UP000001026">
    <property type="component" value="Chromosome"/>
</dbReference>
<dbReference type="EMBL" id="BX548174">
    <property type="protein sequence ID" value="CAE19952.1"/>
    <property type="molecule type" value="Genomic_DNA"/>
</dbReference>
<dbReference type="HOGENOM" id="CLU_147970_2_0_3"/>
<dbReference type="KEGG" id="pmm:PMM1493"/>
<dbReference type="eggNOG" id="COG2740">
    <property type="taxonomic scope" value="Bacteria"/>
</dbReference>
<feature type="domain" description="YlxR" evidence="1">
    <location>
        <begin position="9"/>
        <end position="77"/>
    </location>
</feature>
<protein>
    <recommendedName>
        <fullName evidence="1">YlxR domain-containing protein</fullName>
    </recommendedName>
</protein>
<accession>Q7V000</accession>
<organism evidence="2 3">
    <name type="scientific">Prochlorococcus marinus subsp. pastoris (strain CCMP1986 / NIES-2087 / MED4)</name>
    <dbReference type="NCBI Taxonomy" id="59919"/>
    <lineage>
        <taxon>Bacteria</taxon>
        <taxon>Bacillati</taxon>
        <taxon>Cyanobacteriota</taxon>
        <taxon>Cyanophyceae</taxon>
        <taxon>Synechococcales</taxon>
        <taxon>Prochlorococcaceae</taxon>
        <taxon>Prochlorococcus</taxon>
    </lineage>
</organism>
<dbReference type="STRING" id="59919.PMM1493"/>
<dbReference type="InterPro" id="IPR007393">
    <property type="entry name" value="YlxR_dom"/>
</dbReference>
<dbReference type="InterPro" id="IPR037465">
    <property type="entry name" value="YlxR"/>
</dbReference>
<sequence length="86" mass="9996">MIQKSPVMRKCISCRTTFDRNNLLKITNDHKLGIMLNQGIGRSAYICKSKKCYTDSKLKKKLQKALKGILNPEFIDIFEREIANYK</sequence>